<dbReference type="AlphaFoldDB" id="A0A9P8FAB9"/>
<comment type="caution">
    <text evidence="1">The sequence shown here is derived from an EMBL/GenBank/DDBJ whole genome shotgun (WGS) entry which is preliminary data.</text>
</comment>
<keyword evidence="2" id="KW-1185">Reference proteome</keyword>
<evidence type="ECO:0000313" key="1">
    <source>
        <dbReference type="EMBL" id="KAG9957153.1"/>
    </source>
</evidence>
<reference evidence="1" key="2">
    <citation type="submission" date="2021-08" db="EMBL/GenBank/DDBJ databases">
        <authorList>
            <person name="Gostincar C."/>
            <person name="Sun X."/>
            <person name="Song Z."/>
            <person name="Gunde-Cimerman N."/>
        </authorList>
    </citation>
    <scope>NUCLEOTIDE SEQUENCE</scope>
    <source>
        <strain evidence="1">EXF-9298</strain>
    </source>
</reference>
<evidence type="ECO:0000313" key="2">
    <source>
        <dbReference type="Proteomes" id="UP000729357"/>
    </source>
</evidence>
<feature type="non-terminal residue" evidence="1">
    <location>
        <position position="66"/>
    </location>
</feature>
<proteinExistence type="predicted"/>
<dbReference type="EMBL" id="JAHFXS010004155">
    <property type="protein sequence ID" value="KAG9957153.1"/>
    <property type="molecule type" value="Genomic_DNA"/>
</dbReference>
<protein>
    <submittedName>
        <fullName evidence="1">Uncharacterized protein</fullName>
    </submittedName>
</protein>
<gene>
    <name evidence="1" type="ORF">KCU98_g17194</name>
</gene>
<reference evidence="1" key="1">
    <citation type="journal article" date="2021" name="J Fungi (Basel)">
        <title>Virulence traits and population genomics of the black yeast Aureobasidium melanogenum.</title>
        <authorList>
            <person name="Cernosa A."/>
            <person name="Sun X."/>
            <person name="Gostincar C."/>
            <person name="Fang C."/>
            <person name="Gunde-Cimerman N."/>
            <person name="Song Z."/>
        </authorList>
    </citation>
    <scope>NUCLEOTIDE SEQUENCE</scope>
    <source>
        <strain evidence="1">EXF-9298</strain>
    </source>
</reference>
<name>A0A9P8FAB9_AURME</name>
<dbReference type="Proteomes" id="UP000729357">
    <property type="component" value="Unassembled WGS sequence"/>
</dbReference>
<accession>A0A9P8FAB9</accession>
<organism evidence="1 2">
    <name type="scientific">Aureobasidium melanogenum</name>
    <name type="common">Aureobasidium pullulans var. melanogenum</name>
    <dbReference type="NCBI Taxonomy" id="46634"/>
    <lineage>
        <taxon>Eukaryota</taxon>
        <taxon>Fungi</taxon>
        <taxon>Dikarya</taxon>
        <taxon>Ascomycota</taxon>
        <taxon>Pezizomycotina</taxon>
        <taxon>Dothideomycetes</taxon>
        <taxon>Dothideomycetidae</taxon>
        <taxon>Dothideales</taxon>
        <taxon>Saccotheciaceae</taxon>
        <taxon>Aureobasidium</taxon>
    </lineage>
</organism>
<sequence length="66" mass="7654">MAQSDLNNFESSLEEMLARELETMEEDGGLGAAVENGFQYNDLESQRFTEFLEQMPEHMWGMEFVN</sequence>